<accession>A0A0F9BE36</accession>
<protein>
    <submittedName>
        <fullName evidence="1">Uncharacterized protein</fullName>
    </submittedName>
</protein>
<evidence type="ECO:0000313" key="1">
    <source>
        <dbReference type="EMBL" id="KKL19990.1"/>
    </source>
</evidence>
<proteinExistence type="predicted"/>
<comment type="caution">
    <text evidence="1">The sequence shown here is derived from an EMBL/GenBank/DDBJ whole genome shotgun (WGS) entry which is preliminary data.</text>
</comment>
<dbReference type="AlphaFoldDB" id="A0A0F9BE36"/>
<dbReference type="EMBL" id="LAZR01038277">
    <property type="protein sequence ID" value="KKL19990.1"/>
    <property type="molecule type" value="Genomic_DNA"/>
</dbReference>
<organism evidence="1">
    <name type="scientific">marine sediment metagenome</name>
    <dbReference type="NCBI Taxonomy" id="412755"/>
    <lineage>
        <taxon>unclassified sequences</taxon>
        <taxon>metagenomes</taxon>
        <taxon>ecological metagenomes</taxon>
    </lineage>
</organism>
<sequence>MIDRIECPKCGAKIEAVPFETTEYCAANANESDDDFDFWEGINDYLCDPFWENDKEESSIYIPNRAMSGVDRRLNFPQARLKLCPGRDGVVGTGRH</sequence>
<gene>
    <name evidence="1" type="ORF">LCGC14_2459940</name>
</gene>
<name>A0A0F9BE36_9ZZZZ</name>
<reference evidence="1" key="1">
    <citation type="journal article" date="2015" name="Nature">
        <title>Complex archaea that bridge the gap between prokaryotes and eukaryotes.</title>
        <authorList>
            <person name="Spang A."/>
            <person name="Saw J.H."/>
            <person name="Jorgensen S.L."/>
            <person name="Zaremba-Niedzwiedzka K."/>
            <person name="Martijn J."/>
            <person name="Lind A.E."/>
            <person name="van Eijk R."/>
            <person name="Schleper C."/>
            <person name="Guy L."/>
            <person name="Ettema T.J."/>
        </authorList>
    </citation>
    <scope>NUCLEOTIDE SEQUENCE</scope>
</reference>